<keyword evidence="2" id="KW-0805">Transcription regulation</keyword>
<sequence>MESIKDQQFFQWYEDFSGSLFKYIYTIVQEPQTAEDLMQETFLKVYEKYDSIHDIHKVKNFLFRAAHNTTMDFFRKESKIKKLVKALKKENGCHLSTEQIVEIKEDGRMILNALKRLKPTQREVFVLRKIKGFSIKETAEILDWTEAKVKTTLHRATKAIENFLLLEDEAIEWPSTVRL</sequence>
<evidence type="ECO:0000256" key="4">
    <source>
        <dbReference type="ARBA" id="ARBA00023125"/>
    </source>
</evidence>
<evidence type="ECO:0000256" key="1">
    <source>
        <dbReference type="ARBA" id="ARBA00010641"/>
    </source>
</evidence>
<comment type="similarity">
    <text evidence="1">Belongs to the sigma-70 factor family. ECF subfamily.</text>
</comment>
<dbReference type="GO" id="GO:0003677">
    <property type="term" value="F:DNA binding"/>
    <property type="evidence" value="ECO:0007669"/>
    <property type="project" value="UniProtKB-KW"/>
</dbReference>
<evidence type="ECO:0000313" key="8">
    <source>
        <dbReference type="EMBL" id="ETI70790.1"/>
    </source>
</evidence>
<protein>
    <submittedName>
        <fullName evidence="8">ECF subfamily RNA polymerase sigma-24 subunit</fullName>
    </submittedName>
</protein>
<evidence type="ECO:0000259" key="6">
    <source>
        <dbReference type="Pfam" id="PF04542"/>
    </source>
</evidence>
<keyword evidence="9" id="KW-1185">Reference proteome</keyword>
<dbReference type="CDD" id="cd06171">
    <property type="entry name" value="Sigma70_r4"/>
    <property type="match status" value="1"/>
</dbReference>
<accession>A0AB94IUQ7</accession>
<keyword evidence="3" id="KW-0731">Sigma factor</keyword>
<dbReference type="InterPro" id="IPR007627">
    <property type="entry name" value="RNA_pol_sigma70_r2"/>
</dbReference>
<gene>
    <name evidence="8" type="ORF">BAVI_00275</name>
</gene>
<dbReference type="Proteomes" id="UP000018877">
    <property type="component" value="Unassembled WGS sequence"/>
</dbReference>
<keyword evidence="5" id="KW-0804">Transcription</keyword>
<dbReference type="InterPro" id="IPR013249">
    <property type="entry name" value="RNA_pol_sigma70_r4_t2"/>
</dbReference>
<organism evidence="8 9">
    <name type="scientific">Neobacillus vireti LMG 21834</name>
    <dbReference type="NCBI Taxonomy" id="1131730"/>
    <lineage>
        <taxon>Bacteria</taxon>
        <taxon>Bacillati</taxon>
        <taxon>Bacillota</taxon>
        <taxon>Bacilli</taxon>
        <taxon>Bacillales</taxon>
        <taxon>Bacillaceae</taxon>
        <taxon>Neobacillus</taxon>
    </lineage>
</organism>
<dbReference type="Gene3D" id="1.10.10.10">
    <property type="entry name" value="Winged helix-like DNA-binding domain superfamily/Winged helix DNA-binding domain"/>
    <property type="match status" value="1"/>
</dbReference>
<dbReference type="SUPFAM" id="SSF88659">
    <property type="entry name" value="Sigma3 and sigma4 domains of RNA polymerase sigma factors"/>
    <property type="match status" value="1"/>
</dbReference>
<dbReference type="InterPro" id="IPR013325">
    <property type="entry name" value="RNA_pol_sigma_r2"/>
</dbReference>
<evidence type="ECO:0000256" key="2">
    <source>
        <dbReference type="ARBA" id="ARBA00023015"/>
    </source>
</evidence>
<dbReference type="Pfam" id="PF08281">
    <property type="entry name" value="Sigma70_r4_2"/>
    <property type="match status" value="1"/>
</dbReference>
<dbReference type="InterPro" id="IPR036388">
    <property type="entry name" value="WH-like_DNA-bd_sf"/>
</dbReference>
<evidence type="ECO:0000256" key="3">
    <source>
        <dbReference type="ARBA" id="ARBA00023082"/>
    </source>
</evidence>
<dbReference type="AlphaFoldDB" id="A0AB94IUQ7"/>
<dbReference type="EMBL" id="ALAN01000008">
    <property type="protein sequence ID" value="ETI70790.1"/>
    <property type="molecule type" value="Genomic_DNA"/>
</dbReference>
<dbReference type="InterPro" id="IPR013324">
    <property type="entry name" value="RNA_pol_sigma_r3/r4-like"/>
</dbReference>
<evidence type="ECO:0000256" key="5">
    <source>
        <dbReference type="ARBA" id="ARBA00023163"/>
    </source>
</evidence>
<evidence type="ECO:0000313" key="9">
    <source>
        <dbReference type="Proteomes" id="UP000018877"/>
    </source>
</evidence>
<dbReference type="GO" id="GO:0016987">
    <property type="term" value="F:sigma factor activity"/>
    <property type="evidence" value="ECO:0007669"/>
    <property type="project" value="UniProtKB-KW"/>
</dbReference>
<dbReference type="Pfam" id="PF04542">
    <property type="entry name" value="Sigma70_r2"/>
    <property type="match status" value="1"/>
</dbReference>
<feature type="domain" description="RNA polymerase sigma-70 region 2" evidence="6">
    <location>
        <begin position="13"/>
        <end position="79"/>
    </location>
</feature>
<dbReference type="Gene3D" id="1.10.1740.10">
    <property type="match status" value="1"/>
</dbReference>
<reference evidence="8 9" key="1">
    <citation type="journal article" date="2014" name="Environ. Microbiol.">
        <title>The nitrate-ammonifying and nosZ-carrying bacterium Bacillus vireti is a potent source and sink for nitric and nitrous oxide under high nitrate conditions.</title>
        <authorList>
            <person name="Mania D."/>
            <person name="Heylen K."/>
            <person name="van Spanning R.J."/>
            <person name="Frostegard A."/>
        </authorList>
    </citation>
    <scope>NUCLEOTIDE SEQUENCE [LARGE SCALE GENOMIC DNA]</scope>
    <source>
        <strain evidence="8 9">LMG 21834</strain>
    </source>
</reference>
<name>A0AB94IUQ7_9BACI</name>
<evidence type="ECO:0000259" key="7">
    <source>
        <dbReference type="Pfam" id="PF08281"/>
    </source>
</evidence>
<feature type="domain" description="RNA polymerase sigma factor 70 region 4 type 2" evidence="7">
    <location>
        <begin position="108"/>
        <end position="159"/>
    </location>
</feature>
<dbReference type="InterPro" id="IPR039425">
    <property type="entry name" value="RNA_pol_sigma-70-like"/>
</dbReference>
<proteinExistence type="inferred from homology"/>
<dbReference type="InterPro" id="IPR014284">
    <property type="entry name" value="RNA_pol_sigma-70_dom"/>
</dbReference>
<dbReference type="NCBIfam" id="TIGR02937">
    <property type="entry name" value="sigma70-ECF"/>
    <property type="match status" value="1"/>
</dbReference>
<keyword evidence="4" id="KW-0238">DNA-binding</keyword>
<dbReference type="GO" id="GO:0006352">
    <property type="term" value="P:DNA-templated transcription initiation"/>
    <property type="evidence" value="ECO:0007669"/>
    <property type="project" value="InterPro"/>
</dbReference>
<comment type="caution">
    <text evidence="8">The sequence shown here is derived from an EMBL/GenBank/DDBJ whole genome shotgun (WGS) entry which is preliminary data.</text>
</comment>
<dbReference type="RefSeq" id="WP_024026281.1">
    <property type="nucleotide sequence ID" value="NZ_ALAN01000008.1"/>
</dbReference>
<dbReference type="PANTHER" id="PTHR43133">
    <property type="entry name" value="RNA POLYMERASE ECF-TYPE SIGMA FACTO"/>
    <property type="match status" value="1"/>
</dbReference>
<dbReference type="SUPFAM" id="SSF88946">
    <property type="entry name" value="Sigma2 domain of RNA polymerase sigma factors"/>
    <property type="match status" value="1"/>
</dbReference>
<dbReference type="PANTHER" id="PTHR43133:SF8">
    <property type="entry name" value="RNA POLYMERASE SIGMA FACTOR HI_1459-RELATED"/>
    <property type="match status" value="1"/>
</dbReference>